<accession>A0A7R9KGP0</accession>
<dbReference type="GO" id="GO:0045944">
    <property type="term" value="P:positive regulation of transcription by RNA polymerase II"/>
    <property type="evidence" value="ECO:0007669"/>
    <property type="project" value="TreeGrafter"/>
</dbReference>
<feature type="domain" description="NR LBD" evidence="10">
    <location>
        <begin position="137"/>
        <end position="366"/>
    </location>
</feature>
<proteinExistence type="predicted"/>
<dbReference type="Pfam" id="PF00104">
    <property type="entry name" value="Hormone_recep"/>
    <property type="match status" value="1"/>
</dbReference>
<dbReference type="GO" id="GO:0004879">
    <property type="term" value="F:nuclear receptor activity"/>
    <property type="evidence" value="ECO:0007669"/>
    <property type="project" value="TreeGrafter"/>
</dbReference>
<keyword evidence="2" id="KW-0863">Zinc-finger</keyword>
<dbReference type="Gene3D" id="1.10.565.10">
    <property type="entry name" value="Retinoid X Receptor"/>
    <property type="match status" value="1"/>
</dbReference>
<dbReference type="InterPro" id="IPR000536">
    <property type="entry name" value="Nucl_hrmn_rcpt_lig-bd"/>
</dbReference>
<organism evidence="11">
    <name type="scientific">Medioppia subpectinata</name>
    <dbReference type="NCBI Taxonomy" id="1979941"/>
    <lineage>
        <taxon>Eukaryota</taxon>
        <taxon>Metazoa</taxon>
        <taxon>Ecdysozoa</taxon>
        <taxon>Arthropoda</taxon>
        <taxon>Chelicerata</taxon>
        <taxon>Arachnida</taxon>
        <taxon>Acari</taxon>
        <taxon>Acariformes</taxon>
        <taxon>Sarcoptiformes</taxon>
        <taxon>Oribatida</taxon>
        <taxon>Brachypylina</taxon>
        <taxon>Oppioidea</taxon>
        <taxon>Oppiidae</taxon>
        <taxon>Medioppia</taxon>
    </lineage>
</organism>
<evidence type="ECO:0000256" key="5">
    <source>
        <dbReference type="ARBA" id="ARBA00023125"/>
    </source>
</evidence>
<dbReference type="GO" id="GO:0008270">
    <property type="term" value="F:zinc ion binding"/>
    <property type="evidence" value="ECO:0007669"/>
    <property type="project" value="UniProtKB-KW"/>
</dbReference>
<dbReference type="PROSITE" id="PS51843">
    <property type="entry name" value="NR_LBD"/>
    <property type="match status" value="1"/>
</dbReference>
<sequence length="366" mass="42805">MSRNFFVISCESCKAFFRRHALKVKPFICPQYDGKCDIDANTRQLCKKCRLDKCFAVGVNPKRRGKCMAKTLPTKLTTTNITETDLNEQIREIEDCVTTNTSKAYQTLDEIRRKYHEMSINPIFKGLTDYNGWNQLETRRMSELLMACQVLDYPTAKTNLRLKDKNQMVIMTTSKTDHKIRDFITFSKSLNGFADLCPTDQLALFKSGSLGLLLLSIMMCYNEETQGFNMFVDEEKSVVFSFDDFQFRDFDYLGVWREFVLSLWPILKSDNIVKHLLTAIILFNPNYPNLKHKHNVELEQQLYIYLLQRYLLLKYGSESQPRLQNLMLLLKDLHILREIQHTFGATECQQYSPYLGPLVKEIYDLS</sequence>
<keyword evidence="6" id="KW-0804">Transcription</keyword>
<dbReference type="EMBL" id="OC855751">
    <property type="protein sequence ID" value="CAD7622579.1"/>
    <property type="molecule type" value="Genomic_DNA"/>
</dbReference>
<gene>
    <name evidence="11" type="ORF">OSB1V03_LOCUS3042</name>
</gene>
<evidence type="ECO:0000256" key="1">
    <source>
        <dbReference type="ARBA" id="ARBA00022723"/>
    </source>
</evidence>
<name>A0A7R9KGP0_9ACAR</name>
<evidence type="ECO:0000313" key="11">
    <source>
        <dbReference type="EMBL" id="CAD7622579.1"/>
    </source>
</evidence>
<evidence type="ECO:0000256" key="6">
    <source>
        <dbReference type="ARBA" id="ARBA00023163"/>
    </source>
</evidence>
<dbReference type="InterPro" id="IPR035500">
    <property type="entry name" value="NHR-like_dom_sf"/>
</dbReference>
<evidence type="ECO:0000256" key="4">
    <source>
        <dbReference type="ARBA" id="ARBA00023015"/>
    </source>
</evidence>
<evidence type="ECO:0000256" key="2">
    <source>
        <dbReference type="ARBA" id="ARBA00022771"/>
    </source>
</evidence>
<keyword evidence="3" id="KW-0862">Zinc</keyword>
<dbReference type="PROSITE" id="PS51030">
    <property type="entry name" value="NUCLEAR_REC_DBD_2"/>
    <property type="match status" value="1"/>
</dbReference>
<evidence type="ECO:0000259" key="10">
    <source>
        <dbReference type="PROSITE" id="PS51843"/>
    </source>
</evidence>
<dbReference type="Pfam" id="PF00105">
    <property type="entry name" value="zf-C4"/>
    <property type="match status" value="1"/>
</dbReference>
<dbReference type="PANTHER" id="PTHR24082">
    <property type="entry name" value="NUCLEAR HORMONE RECEPTOR"/>
    <property type="match status" value="1"/>
</dbReference>
<keyword evidence="12" id="KW-1185">Reference proteome</keyword>
<dbReference type="InterPro" id="IPR001628">
    <property type="entry name" value="Znf_hrmn_rcpt"/>
</dbReference>
<evidence type="ECO:0000256" key="3">
    <source>
        <dbReference type="ARBA" id="ARBA00022833"/>
    </source>
</evidence>
<dbReference type="OrthoDB" id="6247587at2759"/>
<dbReference type="AlphaFoldDB" id="A0A7R9KGP0"/>
<dbReference type="InterPro" id="IPR050234">
    <property type="entry name" value="Nuclear_hormone_rcpt_NR1"/>
</dbReference>
<dbReference type="PANTHER" id="PTHR24082:SF283">
    <property type="entry name" value="NUCLEAR HORMONE RECEPTOR HR96"/>
    <property type="match status" value="1"/>
</dbReference>
<keyword evidence="4" id="KW-0805">Transcription regulation</keyword>
<dbReference type="PRINTS" id="PR00047">
    <property type="entry name" value="STROIDFINGER"/>
</dbReference>
<keyword evidence="8" id="KW-0539">Nucleus</keyword>
<evidence type="ECO:0000256" key="8">
    <source>
        <dbReference type="ARBA" id="ARBA00023242"/>
    </source>
</evidence>
<feature type="domain" description="Nuclear receptor" evidence="9">
    <location>
        <begin position="1"/>
        <end position="66"/>
    </location>
</feature>
<keyword evidence="7" id="KW-0675">Receptor</keyword>
<dbReference type="SMART" id="SM00430">
    <property type="entry name" value="HOLI"/>
    <property type="match status" value="1"/>
</dbReference>
<protein>
    <submittedName>
        <fullName evidence="11">Uncharacterized protein</fullName>
    </submittedName>
</protein>
<dbReference type="SUPFAM" id="SSF48508">
    <property type="entry name" value="Nuclear receptor ligand-binding domain"/>
    <property type="match status" value="1"/>
</dbReference>
<evidence type="ECO:0000256" key="7">
    <source>
        <dbReference type="ARBA" id="ARBA00023170"/>
    </source>
</evidence>
<evidence type="ECO:0000259" key="9">
    <source>
        <dbReference type="PROSITE" id="PS51030"/>
    </source>
</evidence>
<dbReference type="SUPFAM" id="SSF57716">
    <property type="entry name" value="Glucocorticoid receptor-like (DNA-binding domain)"/>
    <property type="match status" value="1"/>
</dbReference>
<dbReference type="EMBL" id="CAJPIZ010001176">
    <property type="protein sequence ID" value="CAG2103009.1"/>
    <property type="molecule type" value="Genomic_DNA"/>
</dbReference>
<dbReference type="GO" id="GO:0000122">
    <property type="term" value="P:negative regulation of transcription by RNA polymerase II"/>
    <property type="evidence" value="ECO:0007669"/>
    <property type="project" value="TreeGrafter"/>
</dbReference>
<reference evidence="11" key="1">
    <citation type="submission" date="2020-11" db="EMBL/GenBank/DDBJ databases">
        <authorList>
            <person name="Tran Van P."/>
        </authorList>
    </citation>
    <scope>NUCLEOTIDE SEQUENCE</scope>
</reference>
<dbReference type="GO" id="GO:0000978">
    <property type="term" value="F:RNA polymerase II cis-regulatory region sequence-specific DNA binding"/>
    <property type="evidence" value="ECO:0007669"/>
    <property type="project" value="TreeGrafter"/>
</dbReference>
<dbReference type="Proteomes" id="UP000759131">
    <property type="component" value="Unassembled WGS sequence"/>
</dbReference>
<dbReference type="SMART" id="SM00399">
    <property type="entry name" value="ZnF_C4"/>
    <property type="match status" value="1"/>
</dbReference>
<dbReference type="GO" id="GO:0030154">
    <property type="term" value="P:cell differentiation"/>
    <property type="evidence" value="ECO:0007669"/>
    <property type="project" value="TreeGrafter"/>
</dbReference>
<keyword evidence="1" id="KW-0479">Metal-binding</keyword>
<dbReference type="Gene3D" id="3.30.50.10">
    <property type="entry name" value="Erythroid Transcription Factor GATA-1, subunit A"/>
    <property type="match status" value="1"/>
</dbReference>
<keyword evidence="5" id="KW-0238">DNA-binding</keyword>
<evidence type="ECO:0000313" key="12">
    <source>
        <dbReference type="Proteomes" id="UP000759131"/>
    </source>
</evidence>
<dbReference type="InterPro" id="IPR013088">
    <property type="entry name" value="Znf_NHR/GATA"/>
</dbReference>